<dbReference type="InterPro" id="IPR001559">
    <property type="entry name" value="Phosphotriesterase"/>
</dbReference>
<sequence length="108" mass="12521">MGVMRSRREESTESSGKICSRTEQPEALMKRVDTDSRRGVRLLVDEGYEDRILMAHDIHTKHRLMKYGGHGYSHILTNVVPKMLLRGITENALDKILIENPKQWLTFK</sequence>
<comment type="caution">
    <text evidence="12">Lacks conserved residue(s) required for the propagation of feature annotation.</text>
</comment>
<keyword evidence="2" id="KW-0479">Metal-binding</keyword>
<dbReference type="Pfam" id="PF02126">
    <property type="entry name" value="PTE"/>
    <property type="match status" value="1"/>
</dbReference>
<gene>
    <name evidence="14" type="ORF">PAL_GLEAN10015823</name>
</gene>
<evidence type="ECO:0000256" key="5">
    <source>
        <dbReference type="ARBA" id="ARBA00047923"/>
    </source>
</evidence>
<dbReference type="EMBL" id="KB030418">
    <property type="protein sequence ID" value="ELK16945.1"/>
    <property type="molecule type" value="Genomic_DNA"/>
</dbReference>
<evidence type="ECO:0000256" key="4">
    <source>
        <dbReference type="ARBA" id="ARBA00047442"/>
    </source>
</evidence>
<feature type="region of interest" description="Disordered" evidence="13">
    <location>
        <begin position="1"/>
        <end position="32"/>
    </location>
</feature>
<evidence type="ECO:0000313" key="14">
    <source>
        <dbReference type="EMBL" id="ELK16945.1"/>
    </source>
</evidence>
<evidence type="ECO:0000256" key="3">
    <source>
        <dbReference type="ARBA" id="ARBA00022801"/>
    </source>
</evidence>
<feature type="compositionally biased region" description="Basic and acidic residues" evidence="13">
    <location>
        <begin position="1"/>
        <end position="11"/>
    </location>
</feature>
<evidence type="ECO:0000256" key="8">
    <source>
        <dbReference type="ARBA" id="ARBA00049044"/>
    </source>
</evidence>
<evidence type="ECO:0000256" key="2">
    <source>
        <dbReference type="ARBA" id="ARBA00022723"/>
    </source>
</evidence>
<evidence type="ECO:0000313" key="15">
    <source>
        <dbReference type="Proteomes" id="UP000010552"/>
    </source>
</evidence>
<evidence type="ECO:0000256" key="1">
    <source>
        <dbReference type="ARBA" id="ARBA00001968"/>
    </source>
</evidence>
<dbReference type="Gene3D" id="3.20.20.140">
    <property type="entry name" value="Metal-dependent hydrolases"/>
    <property type="match status" value="1"/>
</dbReference>
<comment type="catalytic activity">
    <reaction evidence="7">
        <text>N-acetyl-L-valine + H2O = L-valine + acetate</text>
        <dbReference type="Rhea" id="RHEA:81123"/>
        <dbReference type="ChEBI" id="CHEBI:15377"/>
        <dbReference type="ChEBI" id="CHEBI:30089"/>
        <dbReference type="ChEBI" id="CHEBI:57762"/>
        <dbReference type="ChEBI" id="CHEBI:133716"/>
    </reaction>
    <physiologicalReaction direction="left-to-right" evidence="7">
        <dbReference type="Rhea" id="RHEA:81124"/>
    </physiologicalReaction>
</comment>
<dbReference type="PROSITE" id="PS51347">
    <property type="entry name" value="PHOSPHOTRIESTERASE_2"/>
    <property type="match status" value="1"/>
</dbReference>
<dbReference type="GO" id="GO:0008270">
    <property type="term" value="F:zinc ion binding"/>
    <property type="evidence" value="ECO:0007669"/>
    <property type="project" value="InterPro"/>
</dbReference>
<comment type="similarity">
    <text evidence="12">Belongs to the metallo-dependent hydrolases superfamily. Phosphotriesterase family.</text>
</comment>
<evidence type="ECO:0000256" key="9">
    <source>
        <dbReference type="ARBA" id="ARBA00049742"/>
    </source>
</evidence>
<dbReference type="PANTHER" id="PTHR10819:SF3">
    <property type="entry name" value="PHOSPHOTRIESTERASE-RELATED PROTEIN"/>
    <property type="match status" value="1"/>
</dbReference>
<accession>L5L0L9</accession>
<comment type="cofactor">
    <cofactor evidence="1">
        <name>a divalent metal cation</name>
        <dbReference type="ChEBI" id="CHEBI:60240"/>
    </cofactor>
</comment>
<keyword evidence="15" id="KW-1185">Reference proteome</keyword>
<dbReference type="PANTHER" id="PTHR10819">
    <property type="entry name" value="PHOSPHOTRIESTERASE-RELATED"/>
    <property type="match status" value="1"/>
</dbReference>
<dbReference type="InParanoid" id="L5L0L9"/>
<keyword evidence="3" id="KW-0378">Hydrolase</keyword>
<comment type="catalytic activity">
    <reaction evidence="4">
        <text>N-acetyl-L-isoleucine + H2O = L-isoleucine + acetate</text>
        <dbReference type="Rhea" id="RHEA:81119"/>
        <dbReference type="ChEBI" id="CHEBI:15377"/>
        <dbReference type="ChEBI" id="CHEBI:30089"/>
        <dbReference type="ChEBI" id="CHEBI:58045"/>
        <dbReference type="ChEBI" id="CHEBI:133735"/>
    </reaction>
    <physiologicalReaction direction="left-to-right" evidence="4">
        <dbReference type="Rhea" id="RHEA:81120"/>
    </physiologicalReaction>
</comment>
<dbReference type="AlphaFoldDB" id="L5L0L9"/>
<comment type="catalytic activity">
    <reaction evidence="11">
        <text>N-acetyl-L-methionine + H2O = L-methionine + acetate</text>
        <dbReference type="Rhea" id="RHEA:67440"/>
        <dbReference type="ChEBI" id="CHEBI:15377"/>
        <dbReference type="ChEBI" id="CHEBI:30089"/>
        <dbReference type="ChEBI" id="CHEBI:57844"/>
        <dbReference type="ChEBI" id="CHEBI:71670"/>
    </reaction>
    <physiologicalReaction direction="left-to-right" evidence="11">
        <dbReference type="Rhea" id="RHEA:67441"/>
    </physiologicalReaction>
</comment>
<name>L5L0L9_PTEAL</name>
<dbReference type="STRING" id="9402.L5L0L9"/>
<dbReference type="SUPFAM" id="SSF51556">
    <property type="entry name" value="Metallo-dependent hydrolases"/>
    <property type="match status" value="1"/>
</dbReference>
<comment type="catalytic activity">
    <reaction evidence="5">
        <text>N-acetyl-L-leucine + H2O = L-leucine + acetate</text>
        <dbReference type="Rhea" id="RHEA:81115"/>
        <dbReference type="ChEBI" id="CHEBI:15377"/>
        <dbReference type="ChEBI" id="CHEBI:30089"/>
        <dbReference type="ChEBI" id="CHEBI:57427"/>
        <dbReference type="ChEBI" id="CHEBI:58270"/>
    </reaction>
    <physiologicalReaction direction="left-to-right" evidence="5">
        <dbReference type="Rhea" id="RHEA:81116"/>
    </physiologicalReaction>
</comment>
<evidence type="ECO:0000256" key="13">
    <source>
        <dbReference type="SAM" id="MobiDB-lite"/>
    </source>
</evidence>
<proteinExistence type="inferred from homology"/>
<organism evidence="14 15">
    <name type="scientific">Pteropus alecto</name>
    <name type="common">Black flying fox</name>
    <dbReference type="NCBI Taxonomy" id="9402"/>
    <lineage>
        <taxon>Eukaryota</taxon>
        <taxon>Metazoa</taxon>
        <taxon>Chordata</taxon>
        <taxon>Craniata</taxon>
        <taxon>Vertebrata</taxon>
        <taxon>Euteleostomi</taxon>
        <taxon>Mammalia</taxon>
        <taxon>Eutheria</taxon>
        <taxon>Laurasiatheria</taxon>
        <taxon>Chiroptera</taxon>
        <taxon>Yinpterochiroptera</taxon>
        <taxon>Pteropodoidea</taxon>
        <taxon>Pteropodidae</taxon>
        <taxon>Pteropodinae</taxon>
        <taxon>Pteropus</taxon>
    </lineage>
</organism>
<evidence type="ECO:0000256" key="10">
    <source>
        <dbReference type="ARBA" id="ARBA00049821"/>
    </source>
</evidence>
<comment type="catalytic activity">
    <reaction evidence="6">
        <text>N-propanoyltaurine + H2O = propanoate + taurine</text>
        <dbReference type="Rhea" id="RHEA:81111"/>
        <dbReference type="ChEBI" id="CHEBI:15377"/>
        <dbReference type="ChEBI" id="CHEBI:17272"/>
        <dbReference type="ChEBI" id="CHEBI:231795"/>
        <dbReference type="ChEBI" id="CHEBI:507393"/>
    </reaction>
    <physiologicalReaction direction="left-to-right" evidence="6">
        <dbReference type="Rhea" id="RHEA:81112"/>
    </physiologicalReaction>
</comment>
<reference evidence="15" key="1">
    <citation type="journal article" date="2013" name="Science">
        <title>Comparative analysis of bat genomes provides insight into the evolution of flight and immunity.</title>
        <authorList>
            <person name="Zhang G."/>
            <person name="Cowled C."/>
            <person name="Shi Z."/>
            <person name="Huang Z."/>
            <person name="Bishop-Lilly K.A."/>
            <person name="Fang X."/>
            <person name="Wynne J.W."/>
            <person name="Xiong Z."/>
            <person name="Baker M.L."/>
            <person name="Zhao W."/>
            <person name="Tachedjian M."/>
            <person name="Zhu Y."/>
            <person name="Zhou P."/>
            <person name="Jiang X."/>
            <person name="Ng J."/>
            <person name="Yang L."/>
            <person name="Wu L."/>
            <person name="Xiao J."/>
            <person name="Feng Y."/>
            <person name="Chen Y."/>
            <person name="Sun X."/>
            <person name="Zhang Y."/>
            <person name="Marsh G.A."/>
            <person name="Crameri G."/>
            <person name="Broder C.C."/>
            <person name="Frey K.G."/>
            <person name="Wang L.F."/>
            <person name="Wang J."/>
        </authorList>
    </citation>
    <scope>NUCLEOTIDE SEQUENCE [LARGE SCALE GENOMIC DNA]</scope>
</reference>
<evidence type="ECO:0000256" key="6">
    <source>
        <dbReference type="ARBA" id="ARBA00048249"/>
    </source>
</evidence>
<dbReference type="GO" id="GO:0016787">
    <property type="term" value="F:hydrolase activity"/>
    <property type="evidence" value="ECO:0007669"/>
    <property type="project" value="UniProtKB-KW"/>
</dbReference>
<protein>
    <recommendedName>
        <fullName evidence="9">N-acetyltaurine hydrolase</fullName>
    </recommendedName>
    <alternativeName>
        <fullName evidence="10">Phosphotriesterase-related protein</fullName>
    </alternativeName>
</protein>
<evidence type="ECO:0000256" key="11">
    <source>
        <dbReference type="ARBA" id="ARBA00093204"/>
    </source>
</evidence>
<dbReference type="InterPro" id="IPR032466">
    <property type="entry name" value="Metal_Hydrolase"/>
</dbReference>
<evidence type="ECO:0000256" key="7">
    <source>
        <dbReference type="ARBA" id="ARBA00048664"/>
    </source>
</evidence>
<evidence type="ECO:0000256" key="12">
    <source>
        <dbReference type="PROSITE-ProRule" id="PRU00679"/>
    </source>
</evidence>
<dbReference type="Proteomes" id="UP000010552">
    <property type="component" value="Unassembled WGS sequence"/>
</dbReference>
<comment type="catalytic activity">
    <reaction evidence="8">
        <text>N-acetyltaurine + H2O = taurine + acetate</text>
        <dbReference type="Rhea" id="RHEA:81107"/>
        <dbReference type="ChEBI" id="CHEBI:15377"/>
        <dbReference type="ChEBI" id="CHEBI:30089"/>
        <dbReference type="ChEBI" id="CHEBI:133737"/>
        <dbReference type="ChEBI" id="CHEBI:507393"/>
    </reaction>
    <physiologicalReaction direction="left-to-right" evidence="8">
        <dbReference type="Rhea" id="RHEA:81108"/>
    </physiologicalReaction>
</comment>